<accession>H5X0M4</accession>
<dbReference type="InterPro" id="IPR011991">
    <property type="entry name" value="ArsR-like_HTH"/>
</dbReference>
<dbReference type="GO" id="GO:0003677">
    <property type="term" value="F:DNA binding"/>
    <property type="evidence" value="ECO:0007669"/>
    <property type="project" value="UniProtKB-KW"/>
</dbReference>
<dbReference type="PANTHER" id="PTHR43132:SF8">
    <property type="entry name" value="HTH-TYPE TRANSCRIPTIONAL REGULATOR KMTR"/>
    <property type="match status" value="1"/>
</dbReference>
<dbReference type="NCBIfam" id="NF033788">
    <property type="entry name" value="HTH_metalloreg"/>
    <property type="match status" value="1"/>
</dbReference>
<evidence type="ECO:0000313" key="5">
    <source>
        <dbReference type="EMBL" id="EHR50820.1"/>
    </source>
</evidence>
<dbReference type="eggNOG" id="COG0640">
    <property type="taxonomic scope" value="Bacteria"/>
</dbReference>
<name>H5X0M4_9PSEU</name>
<dbReference type="InterPro" id="IPR001845">
    <property type="entry name" value="HTH_ArsR_DNA-bd_dom"/>
</dbReference>
<dbReference type="InterPro" id="IPR051011">
    <property type="entry name" value="Metal_resp_trans_reg"/>
</dbReference>
<sequence length="120" mass="13089">MPNTADGQAAGLDPALRAELHELTASLCKALNEPKRLMLLYALADGPRSVGQLCEILDTTQPNVSQHLAMLRERGIVGTRRNGNSIIYSLRYPQLLRAIDLLRDIMAAEAGRRRGLAGRG</sequence>
<dbReference type="EMBL" id="CM001439">
    <property type="protein sequence ID" value="EHR50820.1"/>
    <property type="molecule type" value="Genomic_DNA"/>
</dbReference>
<organism evidence="5 6">
    <name type="scientific">Saccharomonospora marina XMU15</name>
    <dbReference type="NCBI Taxonomy" id="882083"/>
    <lineage>
        <taxon>Bacteria</taxon>
        <taxon>Bacillati</taxon>
        <taxon>Actinomycetota</taxon>
        <taxon>Actinomycetes</taxon>
        <taxon>Pseudonocardiales</taxon>
        <taxon>Pseudonocardiaceae</taxon>
        <taxon>Saccharomonospora</taxon>
    </lineage>
</organism>
<dbReference type="PROSITE" id="PS50987">
    <property type="entry name" value="HTH_ARSR_2"/>
    <property type="match status" value="1"/>
</dbReference>
<dbReference type="STRING" id="882083.SacmaDRAFT_2578"/>
<dbReference type="OrthoDB" id="3268605at2"/>
<dbReference type="AlphaFoldDB" id="H5X0M4"/>
<keyword evidence="2" id="KW-0238">DNA-binding</keyword>
<keyword evidence="6" id="KW-1185">Reference proteome</keyword>
<keyword evidence="1" id="KW-0805">Transcription regulation</keyword>
<gene>
    <name evidence="5" type="ORF">SacmaDRAFT_2578</name>
</gene>
<dbReference type="InterPro" id="IPR036388">
    <property type="entry name" value="WH-like_DNA-bd_sf"/>
</dbReference>
<dbReference type="GO" id="GO:0003700">
    <property type="term" value="F:DNA-binding transcription factor activity"/>
    <property type="evidence" value="ECO:0007669"/>
    <property type="project" value="InterPro"/>
</dbReference>
<dbReference type="RefSeq" id="WP_009154205.1">
    <property type="nucleotide sequence ID" value="NZ_CM001439.1"/>
</dbReference>
<dbReference type="InterPro" id="IPR036390">
    <property type="entry name" value="WH_DNA-bd_sf"/>
</dbReference>
<protein>
    <submittedName>
        <fullName evidence="5">Putative transcriptional regulator</fullName>
    </submittedName>
</protein>
<evidence type="ECO:0000313" key="6">
    <source>
        <dbReference type="Proteomes" id="UP000004926"/>
    </source>
</evidence>
<dbReference type="PRINTS" id="PR00778">
    <property type="entry name" value="HTHARSR"/>
</dbReference>
<reference evidence="5 6" key="1">
    <citation type="journal article" date="2012" name="Stand. Genomic Sci.">
        <title>Genome sequence of the ocean sediment bacterium Saccharomonospora marina type strain (XMU15(T)).</title>
        <authorList>
            <person name="Klenk H.P."/>
            <person name="Lu M."/>
            <person name="Lucas S."/>
            <person name="Lapidus A."/>
            <person name="Copeland A."/>
            <person name="Pitluck S."/>
            <person name="Goodwin L.A."/>
            <person name="Han C."/>
            <person name="Tapia R."/>
            <person name="Brambilla E.M."/>
            <person name="Potter G."/>
            <person name="Land M."/>
            <person name="Ivanova N."/>
            <person name="Rohde M."/>
            <person name="Goker M."/>
            <person name="Detter J.C."/>
            <person name="Li W.J."/>
            <person name="Kyrpides N.C."/>
            <person name="Woyke T."/>
        </authorList>
    </citation>
    <scope>NUCLEOTIDE SEQUENCE [LARGE SCALE GENOMIC DNA]</scope>
    <source>
        <strain evidence="5 6">XMU15</strain>
    </source>
</reference>
<dbReference type="Proteomes" id="UP000004926">
    <property type="component" value="Chromosome"/>
</dbReference>
<dbReference type="SMART" id="SM00418">
    <property type="entry name" value="HTH_ARSR"/>
    <property type="match status" value="1"/>
</dbReference>
<dbReference type="PANTHER" id="PTHR43132">
    <property type="entry name" value="ARSENICAL RESISTANCE OPERON REPRESSOR ARSR-RELATED"/>
    <property type="match status" value="1"/>
</dbReference>
<feature type="domain" description="HTH arsR-type" evidence="4">
    <location>
        <begin position="16"/>
        <end position="110"/>
    </location>
</feature>
<proteinExistence type="predicted"/>
<dbReference type="HOGENOM" id="CLU_097806_6_1_11"/>
<evidence type="ECO:0000256" key="3">
    <source>
        <dbReference type="ARBA" id="ARBA00023163"/>
    </source>
</evidence>
<dbReference type="CDD" id="cd00090">
    <property type="entry name" value="HTH_ARSR"/>
    <property type="match status" value="1"/>
</dbReference>
<evidence type="ECO:0000256" key="2">
    <source>
        <dbReference type="ARBA" id="ARBA00023125"/>
    </source>
</evidence>
<keyword evidence="3" id="KW-0804">Transcription</keyword>
<evidence type="ECO:0000259" key="4">
    <source>
        <dbReference type="PROSITE" id="PS50987"/>
    </source>
</evidence>
<dbReference type="Gene3D" id="1.10.10.10">
    <property type="entry name" value="Winged helix-like DNA-binding domain superfamily/Winged helix DNA-binding domain"/>
    <property type="match status" value="1"/>
</dbReference>
<evidence type="ECO:0000256" key="1">
    <source>
        <dbReference type="ARBA" id="ARBA00023015"/>
    </source>
</evidence>
<dbReference type="SUPFAM" id="SSF46785">
    <property type="entry name" value="Winged helix' DNA-binding domain"/>
    <property type="match status" value="1"/>
</dbReference>
<dbReference type="Pfam" id="PF01022">
    <property type="entry name" value="HTH_5"/>
    <property type="match status" value="1"/>
</dbReference>